<dbReference type="Pfam" id="PF02902">
    <property type="entry name" value="Peptidase_C48"/>
    <property type="match status" value="1"/>
</dbReference>
<accession>A0AAD5IA69</accession>
<comment type="caution">
    <text evidence="5">The sequence shown here is derived from an EMBL/GenBank/DDBJ whole genome shotgun (WGS) entry which is preliminary data.</text>
</comment>
<organism evidence="5 6">
    <name type="scientific">Acer negundo</name>
    <name type="common">Box elder</name>
    <dbReference type="NCBI Taxonomy" id="4023"/>
    <lineage>
        <taxon>Eukaryota</taxon>
        <taxon>Viridiplantae</taxon>
        <taxon>Streptophyta</taxon>
        <taxon>Embryophyta</taxon>
        <taxon>Tracheophyta</taxon>
        <taxon>Spermatophyta</taxon>
        <taxon>Magnoliopsida</taxon>
        <taxon>eudicotyledons</taxon>
        <taxon>Gunneridae</taxon>
        <taxon>Pentapetalae</taxon>
        <taxon>rosids</taxon>
        <taxon>malvids</taxon>
        <taxon>Sapindales</taxon>
        <taxon>Sapindaceae</taxon>
        <taxon>Hippocastanoideae</taxon>
        <taxon>Acereae</taxon>
        <taxon>Acer</taxon>
    </lineage>
</organism>
<dbReference type="SUPFAM" id="SSF54001">
    <property type="entry name" value="Cysteine proteinases"/>
    <property type="match status" value="1"/>
</dbReference>
<dbReference type="GO" id="GO:0008234">
    <property type="term" value="F:cysteine-type peptidase activity"/>
    <property type="evidence" value="ECO:0007669"/>
    <property type="project" value="InterPro"/>
</dbReference>
<evidence type="ECO:0000256" key="2">
    <source>
        <dbReference type="ARBA" id="ARBA00022670"/>
    </source>
</evidence>
<keyword evidence="2" id="KW-0645">Protease</keyword>
<dbReference type="InterPro" id="IPR038765">
    <property type="entry name" value="Papain-like_cys_pep_sf"/>
</dbReference>
<comment type="similarity">
    <text evidence="1">Belongs to the peptidase C48 family.</text>
</comment>
<evidence type="ECO:0000259" key="4">
    <source>
        <dbReference type="Pfam" id="PF02902"/>
    </source>
</evidence>
<dbReference type="EMBL" id="JAJSOW010000107">
    <property type="protein sequence ID" value="KAI9157273.1"/>
    <property type="molecule type" value="Genomic_DNA"/>
</dbReference>
<reference evidence="5" key="2">
    <citation type="submission" date="2023-02" db="EMBL/GenBank/DDBJ databases">
        <authorList>
            <person name="Swenson N.G."/>
            <person name="Wegrzyn J.L."/>
            <person name="Mcevoy S.L."/>
        </authorList>
    </citation>
    <scope>NUCLEOTIDE SEQUENCE</scope>
    <source>
        <strain evidence="5">91603</strain>
        <tissue evidence="5">Leaf</tissue>
    </source>
</reference>
<keyword evidence="3" id="KW-0378">Hydrolase</keyword>
<evidence type="ECO:0000313" key="5">
    <source>
        <dbReference type="EMBL" id="KAI9157273.1"/>
    </source>
</evidence>
<protein>
    <recommendedName>
        <fullName evidence="4">Ubiquitin-like protease family profile domain-containing protein</fullName>
    </recommendedName>
</protein>
<evidence type="ECO:0000256" key="3">
    <source>
        <dbReference type="ARBA" id="ARBA00022801"/>
    </source>
</evidence>
<sequence>MFGNGVAAPPKEWSMLKRKWHDDDLKTVRGLVPSGNRAWHAVDWVMTHCNLGRNHWVLASIDLTQRKIYLLDPFKQEVTWEYMNKQVACLRWFIPSMLHQVEFHSNRTKDDVIYSLSKKAFRMSIMDGSRGVPQQHQGMTEYLLANKKEFDWKEEDMGTIREKMVVEVYCNLLHNTVV</sequence>
<gene>
    <name evidence="5" type="ORF">LWI28_019621</name>
</gene>
<dbReference type="Proteomes" id="UP001064489">
    <property type="component" value="Chromosome 12"/>
</dbReference>
<reference evidence="5" key="1">
    <citation type="journal article" date="2022" name="Plant J.">
        <title>Strategies of tolerance reflected in two North American maple genomes.</title>
        <authorList>
            <person name="McEvoy S.L."/>
            <person name="Sezen U.U."/>
            <person name="Trouern-Trend A."/>
            <person name="McMahon S.M."/>
            <person name="Schaberg P.G."/>
            <person name="Yang J."/>
            <person name="Wegrzyn J.L."/>
            <person name="Swenson N.G."/>
        </authorList>
    </citation>
    <scope>NUCLEOTIDE SEQUENCE</scope>
    <source>
        <strain evidence="5">91603</strain>
    </source>
</reference>
<name>A0AAD5IA69_ACENE</name>
<feature type="domain" description="Ubiquitin-like protease family profile" evidence="4">
    <location>
        <begin position="23"/>
        <end position="121"/>
    </location>
</feature>
<dbReference type="AlphaFoldDB" id="A0AAD5IA69"/>
<evidence type="ECO:0000256" key="1">
    <source>
        <dbReference type="ARBA" id="ARBA00005234"/>
    </source>
</evidence>
<proteinExistence type="inferred from homology"/>
<keyword evidence="6" id="KW-1185">Reference proteome</keyword>
<dbReference type="GO" id="GO:0006508">
    <property type="term" value="P:proteolysis"/>
    <property type="evidence" value="ECO:0007669"/>
    <property type="project" value="UniProtKB-KW"/>
</dbReference>
<evidence type="ECO:0000313" key="6">
    <source>
        <dbReference type="Proteomes" id="UP001064489"/>
    </source>
</evidence>
<dbReference type="InterPro" id="IPR003653">
    <property type="entry name" value="Peptidase_C48_C"/>
</dbReference>
<dbReference type="Gene3D" id="3.40.395.10">
    <property type="entry name" value="Adenoviral Proteinase, Chain A"/>
    <property type="match status" value="1"/>
</dbReference>